<gene>
    <name evidence="4" type="primary">nqo5</name>
    <name evidence="4" type="ORF">Enr13x_22700</name>
</gene>
<feature type="domain" description="NADH:ubiquinone oxidoreductase 30kDa subunit" evidence="3">
    <location>
        <begin position="30"/>
        <end position="146"/>
    </location>
</feature>
<dbReference type="Proteomes" id="UP000319004">
    <property type="component" value="Chromosome"/>
</dbReference>
<protein>
    <submittedName>
        <fullName evidence="4">NADH-quinone oxidoreductase chain 5</fullName>
        <ecNumber evidence="4">1.6.5.11</ecNumber>
    </submittedName>
</protein>
<dbReference type="InterPro" id="IPR010218">
    <property type="entry name" value="NADH_DH_suC"/>
</dbReference>
<dbReference type="AlphaFoldDB" id="A0A518HNJ7"/>
<dbReference type="OrthoDB" id="9803286at2"/>
<evidence type="ECO:0000256" key="2">
    <source>
        <dbReference type="ARBA" id="ARBA00022448"/>
    </source>
</evidence>
<keyword evidence="4" id="KW-0560">Oxidoreductase</keyword>
<dbReference type="EMBL" id="CP037423">
    <property type="protein sequence ID" value="QDV42423.1"/>
    <property type="molecule type" value="Genomic_DNA"/>
</dbReference>
<dbReference type="PANTHER" id="PTHR10884">
    <property type="entry name" value="NADH DEHYDROGENASE UBIQUINONE IRON-SULFUR PROTEIN 3"/>
    <property type="match status" value="1"/>
</dbReference>
<accession>A0A518HNJ7</accession>
<proteinExistence type="inferred from homology"/>
<dbReference type="EC" id="1.6.5.11" evidence="4"/>
<dbReference type="KEGG" id="snep:Enr13x_22700"/>
<evidence type="ECO:0000313" key="4">
    <source>
        <dbReference type="EMBL" id="QDV42423.1"/>
    </source>
</evidence>
<dbReference type="Pfam" id="PF00329">
    <property type="entry name" value="Complex1_30kDa"/>
    <property type="match status" value="1"/>
</dbReference>
<name>A0A518HNJ7_9BACT</name>
<dbReference type="GO" id="GO:0008137">
    <property type="term" value="F:NADH dehydrogenase (ubiquinone) activity"/>
    <property type="evidence" value="ECO:0007669"/>
    <property type="project" value="InterPro"/>
</dbReference>
<comment type="similarity">
    <text evidence="1">Belongs to the complex I 30 kDa subunit family.</text>
</comment>
<sequence>MEREALQAAVCELDSAVRPLDENADRAAVIVEASALPAIIRRLRDEPEFAFAQLLDHVAVDWIDRGQFELIYQLYSFKHKHFLSVSVLVPREDPRVPTLCRVHPVAEWQEREVYDLFGVLYEDHPDLRRLFLEDDWIGFPLRKDYQDDFMLDRPR</sequence>
<evidence type="ECO:0000259" key="3">
    <source>
        <dbReference type="Pfam" id="PF00329"/>
    </source>
</evidence>
<dbReference type="NCBIfam" id="TIGR01961">
    <property type="entry name" value="NuoC_fam"/>
    <property type="match status" value="1"/>
</dbReference>
<evidence type="ECO:0000256" key="1">
    <source>
        <dbReference type="ARBA" id="ARBA00007569"/>
    </source>
</evidence>
<dbReference type="SUPFAM" id="SSF143243">
    <property type="entry name" value="Nqo5-like"/>
    <property type="match status" value="1"/>
</dbReference>
<organism evidence="4 5">
    <name type="scientific">Stieleria neptunia</name>
    <dbReference type="NCBI Taxonomy" id="2527979"/>
    <lineage>
        <taxon>Bacteria</taxon>
        <taxon>Pseudomonadati</taxon>
        <taxon>Planctomycetota</taxon>
        <taxon>Planctomycetia</taxon>
        <taxon>Pirellulales</taxon>
        <taxon>Pirellulaceae</taxon>
        <taxon>Stieleria</taxon>
    </lineage>
</organism>
<dbReference type="InterPro" id="IPR001268">
    <property type="entry name" value="NADH_UbQ_OxRdtase_30kDa_su"/>
</dbReference>
<reference evidence="4 5" key="1">
    <citation type="submission" date="2019-03" db="EMBL/GenBank/DDBJ databases">
        <title>Deep-cultivation of Planctomycetes and their phenomic and genomic characterization uncovers novel biology.</title>
        <authorList>
            <person name="Wiegand S."/>
            <person name="Jogler M."/>
            <person name="Boedeker C."/>
            <person name="Pinto D."/>
            <person name="Vollmers J."/>
            <person name="Rivas-Marin E."/>
            <person name="Kohn T."/>
            <person name="Peeters S.H."/>
            <person name="Heuer A."/>
            <person name="Rast P."/>
            <person name="Oberbeckmann S."/>
            <person name="Bunk B."/>
            <person name="Jeske O."/>
            <person name="Meyerdierks A."/>
            <person name="Storesund J.E."/>
            <person name="Kallscheuer N."/>
            <person name="Luecker S."/>
            <person name="Lage O.M."/>
            <person name="Pohl T."/>
            <person name="Merkel B.J."/>
            <person name="Hornburger P."/>
            <person name="Mueller R.-W."/>
            <person name="Bruemmer F."/>
            <person name="Labrenz M."/>
            <person name="Spormann A.M."/>
            <person name="Op den Camp H."/>
            <person name="Overmann J."/>
            <person name="Amann R."/>
            <person name="Jetten M.S.M."/>
            <person name="Mascher T."/>
            <person name="Medema M.H."/>
            <person name="Devos D.P."/>
            <person name="Kaster A.-K."/>
            <person name="Ovreas L."/>
            <person name="Rohde M."/>
            <person name="Galperin M.Y."/>
            <person name="Jogler C."/>
        </authorList>
    </citation>
    <scope>NUCLEOTIDE SEQUENCE [LARGE SCALE GENOMIC DNA]</scope>
    <source>
        <strain evidence="4 5">Enr13</strain>
    </source>
</reference>
<evidence type="ECO:0000313" key="5">
    <source>
        <dbReference type="Proteomes" id="UP000319004"/>
    </source>
</evidence>
<dbReference type="InterPro" id="IPR037232">
    <property type="entry name" value="NADH_quin_OxRdtase_su_C/D-like"/>
</dbReference>
<dbReference type="GO" id="GO:0016651">
    <property type="term" value="F:oxidoreductase activity, acting on NAD(P)H"/>
    <property type="evidence" value="ECO:0007669"/>
    <property type="project" value="InterPro"/>
</dbReference>
<keyword evidence="2" id="KW-0813">Transport</keyword>
<keyword evidence="5" id="KW-1185">Reference proteome</keyword>
<dbReference type="PANTHER" id="PTHR10884:SF14">
    <property type="entry name" value="NADH DEHYDROGENASE [UBIQUINONE] IRON-SULFUR PROTEIN 3, MITOCHONDRIAL"/>
    <property type="match status" value="1"/>
</dbReference>
<dbReference type="RefSeq" id="WP_145386057.1">
    <property type="nucleotide sequence ID" value="NZ_CP037423.1"/>
</dbReference>
<dbReference type="Gene3D" id="3.30.460.80">
    <property type="entry name" value="NADH:ubiquinone oxidoreductase, 30kDa subunit"/>
    <property type="match status" value="1"/>
</dbReference>